<gene>
    <name evidence="12" type="ORF">AT9943_LOCUS7262</name>
</gene>
<evidence type="ECO:0000256" key="4">
    <source>
        <dbReference type="ARBA" id="ARBA00022448"/>
    </source>
</evidence>
<dbReference type="SUPFAM" id="SSF52540">
    <property type="entry name" value="P-loop containing nucleoside triphosphate hydrolases"/>
    <property type="match status" value="1"/>
</dbReference>
<dbReference type="Pfam" id="PF22919">
    <property type="entry name" value="ATP-synt_VA_C"/>
    <property type="match status" value="1"/>
</dbReference>
<comment type="subcellular location">
    <subcellularLocation>
        <location evidence="2">Vacuole membrane</location>
        <topology evidence="2">Peripheral membrane protein</topology>
    </subcellularLocation>
</comment>
<dbReference type="HAMAP" id="MF_00310">
    <property type="entry name" value="ATP_synth_B_arch"/>
    <property type="match status" value="1"/>
</dbReference>
<dbReference type="GO" id="GO:0051693">
    <property type="term" value="P:actin filament capping"/>
    <property type="evidence" value="ECO:0007669"/>
    <property type="project" value="UniProtKB-ARBA"/>
</dbReference>
<evidence type="ECO:0000313" key="12">
    <source>
        <dbReference type="EMBL" id="CAD5319062.1"/>
    </source>
</evidence>
<dbReference type="GO" id="GO:0046961">
    <property type="term" value="F:proton-transporting ATPase activity, rotational mechanism"/>
    <property type="evidence" value="ECO:0007669"/>
    <property type="project" value="InterPro"/>
</dbReference>
<keyword evidence="4 8" id="KW-0813">Transport</keyword>
<evidence type="ECO:0000256" key="2">
    <source>
        <dbReference type="ARBA" id="ARBA00004148"/>
    </source>
</evidence>
<evidence type="ECO:0000256" key="5">
    <source>
        <dbReference type="ARBA" id="ARBA00022781"/>
    </source>
</evidence>
<dbReference type="AlphaFoldDB" id="A0A7G2EB80"/>
<evidence type="ECO:0000256" key="6">
    <source>
        <dbReference type="ARBA" id="ARBA00023065"/>
    </source>
</evidence>
<dbReference type="GO" id="GO:0051015">
    <property type="term" value="F:actin filament binding"/>
    <property type="evidence" value="ECO:0007669"/>
    <property type="project" value="UniProtKB-ARBA"/>
</dbReference>
<evidence type="ECO:0000256" key="1">
    <source>
        <dbReference type="ARBA" id="ARBA00002690"/>
    </source>
</evidence>
<dbReference type="GO" id="GO:0051017">
    <property type="term" value="P:actin filament bundle assembly"/>
    <property type="evidence" value="ECO:0007669"/>
    <property type="project" value="UniProtKB-ARBA"/>
</dbReference>
<sequence length="474" mass="52874">MGAAENNVEMEEGALEIGMEYRTVSGVAGPLVILEKVKGPKYQEIVNIRLGDGTTRRGQILEVDGEKAVVQVFEGTSGIDNKYTTVQFTGEVLKTPVSLDMLGRIFNGSGKPIDNGPPILPEAYLDISGSSINPSERTYPEEMIQTGISTIDVMNSIARGQKIPLFSAASLPHNEIAAQIYRQAGLVKRLEKSHNLLQDQEDDNFAIVFAAMGVNMETAQFFKRDFEENGSMERANDPTIERIITPCIALTTAEYLAYECGKHVLVILTDMSSYADALREVFAAREEVPGRRGYPGYMYTDLATIYERAGRIEGRKGSITQIPILTMPNDDLTGYITEGQIYIDRQLHNRQINPPINVLPSLSRLMKSAIGEGMTRRDHSDVSNQLYANYAIGKDVQAMKAVVGEEALSSEDLLYLEFLDKFERKFVAQGAYDTRNIFQSLDLAWTLLRIFPRELLHRIPAKTLDQFYSRDSTN</sequence>
<evidence type="ECO:0000256" key="8">
    <source>
        <dbReference type="RuleBase" id="RU366021"/>
    </source>
</evidence>
<dbReference type="GO" id="GO:0005774">
    <property type="term" value="C:vacuolar membrane"/>
    <property type="evidence" value="ECO:0007669"/>
    <property type="project" value="UniProtKB-SubCell"/>
</dbReference>
<evidence type="ECO:0000256" key="7">
    <source>
        <dbReference type="ARBA" id="ARBA00062968"/>
    </source>
</evidence>
<name>A0A7G2EB80_ARATH</name>
<dbReference type="Pfam" id="PF00006">
    <property type="entry name" value="ATP-synt_ab"/>
    <property type="match status" value="1"/>
</dbReference>
<keyword evidence="6 8" id="KW-0406">Ion transport</keyword>
<dbReference type="NCBIfam" id="NF003235">
    <property type="entry name" value="PRK04196.1"/>
    <property type="match status" value="1"/>
</dbReference>
<dbReference type="InterPro" id="IPR027417">
    <property type="entry name" value="P-loop_NTPase"/>
</dbReference>
<dbReference type="Gene3D" id="3.40.50.12240">
    <property type="match status" value="1"/>
</dbReference>
<protein>
    <recommendedName>
        <fullName evidence="8">Vacuolar proton pump subunit B</fullName>
        <shortName evidence="8">V-ATPase subunit B</shortName>
    </recommendedName>
    <alternativeName>
        <fullName evidence="8">Vacuolar proton pump subunit B</fullName>
    </alternativeName>
</protein>
<evidence type="ECO:0000313" key="13">
    <source>
        <dbReference type="Proteomes" id="UP000516314"/>
    </source>
</evidence>
<organism evidence="12 13">
    <name type="scientific">Arabidopsis thaliana</name>
    <name type="common">Mouse-ear cress</name>
    <dbReference type="NCBI Taxonomy" id="3702"/>
    <lineage>
        <taxon>Eukaryota</taxon>
        <taxon>Viridiplantae</taxon>
        <taxon>Streptophyta</taxon>
        <taxon>Embryophyta</taxon>
        <taxon>Tracheophyta</taxon>
        <taxon>Spermatophyta</taxon>
        <taxon>Magnoliopsida</taxon>
        <taxon>eudicotyledons</taxon>
        <taxon>Gunneridae</taxon>
        <taxon>Pentapetalae</taxon>
        <taxon>rosids</taxon>
        <taxon>malvids</taxon>
        <taxon>Brassicales</taxon>
        <taxon>Brassicaceae</taxon>
        <taxon>Camelineae</taxon>
        <taxon>Arabidopsis</taxon>
    </lineage>
</organism>
<dbReference type="GO" id="GO:0033180">
    <property type="term" value="C:proton-transporting V-type ATPase, V1 domain"/>
    <property type="evidence" value="ECO:0007669"/>
    <property type="project" value="InterPro"/>
</dbReference>
<feature type="domain" description="ATP synthase A/B type C-terminal" evidence="11">
    <location>
        <begin position="369"/>
        <end position="468"/>
    </location>
</feature>
<evidence type="ECO:0000259" key="11">
    <source>
        <dbReference type="Pfam" id="PF22919"/>
    </source>
</evidence>
<comment type="similarity">
    <text evidence="3 8">Belongs to the ATPase alpha/beta chains family.</text>
</comment>
<dbReference type="GO" id="GO:0046034">
    <property type="term" value="P:ATP metabolic process"/>
    <property type="evidence" value="ECO:0007669"/>
    <property type="project" value="InterPro"/>
</dbReference>
<dbReference type="Proteomes" id="UP000516314">
    <property type="component" value="Chromosome 2"/>
</dbReference>
<proteinExistence type="inferred from homology"/>
<dbReference type="PANTHER" id="PTHR43389">
    <property type="entry name" value="V-TYPE PROTON ATPASE SUBUNIT B"/>
    <property type="match status" value="1"/>
</dbReference>
<evidence type="ECO:0000256" key="3">
    <source>
        <dbReference type="ARBA" id="ARBA00008936"/>
    </source>
</evidence>
<dbReference type="InterPro" id="IPR004100">
    <property type="entry name" value="ATPase_F1/V1/A1_a/bsu_N"/>
</dbReference>
<keyword evidence="5 8" id="KW-0375">Hydrogen ion transport</keyword>
<dbReference type="CDD" id="cd18112">
    <property type="entry name" value="ATP-synt_V_A-type_beta_C"/>
    <property type="match status" value="1"/>
</dbReference>
<evidence type="ECO:0000259" key="10">
    <source>
        <dbReference type="Pfam" id="PF02874"/>
    </source>
</evidence>
<reference evidence="12 13" key="1">
    <citation type="submission" date="2020-09" db="EMBL/GenBank/DDBJ databases">
        <authorList>
            <person name="Ashkenazy H."/>
        </authorList>
    </citation>
    <scope>NUCLEOTIDE SEQUENCE [LARGE SCALE GENOMIC DNA]</scope>
    <source>
        <strain evidence="13">cv. Cdm-0</strain>
    </source>
</reference>
<dbReference type="CDD" id="cd18118">
    <property type="entry name" value="ATP-synt_V_A-type_beta_N"/>
    <property type="match status" value="1"/>
</dbReference>
<feature type="domain" description="ATPase F1/V1/A1 complex alpha/beta subunit nucleotide-binding" evidence="9">
    <location>
        <begin position="147"/>
        <end position="363"/>
    </location>
</feature>
<dbReference type="PROSITE" id="PS00152">
    <property type="entry name" value="ATPASE_ALPHA_BETA"/>
    <property type="match status" value="1"/>
</dbReference>
<comment type="function">
    <text evidence="8">Non-catalytic subunit of the V1 complex of vacuolar(H+)-ATPase (V-ATPase), a multisubunit enzyme composed of a peripheral complex (V1) that hydrolyzes ATP and a membrane integral complex (V0) that translocates protons. V-ATPase is responsible for acidifying and maintaining the pH of intracellular compartments.</text>
</comment>
<comment type="subunit">
    <text evidence="7">V-ATPase is a heteromultimeric enzyme composed of a peripheral catalytic V1 complex (components A to H) attached to an integral membrane V0 proton pore complex (components: a, c, c'', d and e).</text>
</comment>
<comment type="function">
    <text evidence="1">Non-catalytic subunit of the peripheral V1 complex of vacuolar ATPase. V-ATPase is responsible for acidifying a variety of intracellular compartments in eukaryotic cells.</text>
</comment>
<comment type="subunit">
    <text evidence="8">V-ATPase is a heteromultimeric enzyme composed of a peripheral catalytic V1 complex attached to an integral membrane V0 proton pore complex.</text>
</comment>
<dbReference type="EMBL" id="LR881467">
    <property type="protein sequence ID" value="CAD5319062.1"/>
    <property type="molecule type" value="Genomic_DNA"/>
</dbReference>
<dbReference type="InterPro" id="IPR055190">
    <property type="entry name" value="ATP-synt_VA_C"/>
</dbReference>
<evidence type="ECO:0000259" key="9">
    <source>
        <dbReference type="Pfam" id="PF00006"/>
    </source>
</evidence>
<dbReference type="InterPro" id="IPR022879">
    <property type="entry name" value="V-ATPase_su_B/beta"/>
</dbReference>
<dbReference type="CDD" id="cd01135">
    <property type="entry name" value="V_A-ATPase_B"/>
    <property type="match status" value="1"/>
</dbReference>
<dbReference type="NCBIfam" id="TIGR01040">
    <property type="entry name" value="V-ATPase_V1_B"/>
    <property type="match status" value="1"/>
</dbReference>
<dbReference type="GO" id="GO:0005524">
    <property type="term" value="F:ATP binding"/>
    <property type="evidence" value="ECO:0007669"/>
    <property type="project" value="InterPro"/>
</dbReference>
<dbReference type="InterPro" id="IPR020003">
    <property type="entry name" value="ATPase_a/bsu_AS"/>
</dbReference>
<dbReference type="PANTHER" id="PTHR43389:SF4">
    <property type="entry name" value="V-TYPE PROTON ATPASE SUBUNIT B"/>
    <property type="match status" value="1"/>
</dbReference>
<dbReference type="InterPro" id="IPR005723">
    <property type="entry name" value="ATPase_V1-cplx_bsu"/>
</dbReference>
<dbReference type="InterPro" id="IPR000194">
    <property type="entry name" value="ATPase_F1/V1/A1_a/bsu_nucl-bd"/>
</dbReference>
<accession>A0A7G2EB80</accession>
<dbReference type="FunFam" id="3.40.50.12240:FF:000001">
    <property type="entry name" value="V-type proton ATPase subunit B, brain"/>
    <property type="match status" value="1"/>
</dbReference>
<feature type="domain" description="ATPase F1/V1/A1 complex alpha/beta subunit N-terminal" evidence="10">
    <location>
        <begin position="24"/>
        <end position="90"/>
    </location>
</feature>
<dbReference type="Pfam" id="PF02874">
    <property type="entry name" value="ATP-synt_ab_N"/>
    <property type="match status" value="1"/>
</dbReference>